<protein>
    <submittedName>
        <fullName evidence="4">Cysteine protease, C1A family</fullName>
    </submittedName>
</protein>
<keyword evidence="5" id="KW-1185">Reference proteome</keyword>
<dbReference type="InterPro" id="IPR038765">
    <property type="entry name" value="Papain-like_cys_pep_sf"/>
</dbReference>
<keyword evidence="4" id="KW-0645">Protease</keyword>
<evidence type="ECO:0000313" key="5">
    <source>
        <dbReference type="Proteomes" id="UP000199315"/>
    </source>
</evidence>
<comment type="similarity">
    <text evidence="1">Belongs to the peptidase C1 family.</text>
</comment>
<proteinExistence type="inferred from homology"/>
<keyword evidence="4" id="KW-0378">Hydrolase</keyword>
<dbReference type="PROSITE" id="PS00639">
    <property type="entry name" value="THIOL_PROTEASE_HIS"/>
    <property type="match status" value="1"/>
</dbReference>
<dbReference type="STRING" id="1619234.SAMN05421730_101187"/>
<sequence>MKRGTTKSKIVKRVQPALIGLCVLFTQLQATAVFAANESVTGMQEVQETDVFGQVEKEKKGLGQMSGLGKGYIDSGVRVDSVNEISNDSTEPHLLKASYIPASYDLRNVNGKSYVTPVRYQGNFGTCWAFSAAAAAESNLIRQGLADTLVDLSEHHLSYFHYNTVTDLLGGTVGDDVALTSTAADAYLTTGGDGFTTTFSLAKWIGMADEATAEYPETDSIPQPLNDGIAYEDAAHLRDAYWISMSDISNVKQAIMDNGAVESSYNHDDAYVNYDTAAIYYNGNIGYANHAITIIGWDDNYSKSNFLSGRQPANNGAWLVKNSWGTWWGNAGYCWISYEDYVMKKATAYSFVFEGSDNYDHNYQYDGGVSTSYYMYNSSCMISNVFTAHGNTAGKEILEAVSFALQSVNTNYSIQIYKNPTDPRRPTSGTVMLAEPQTGTAVYAGYHTVELNAPVTLEQGERFAVVITLSKPDGTVMFNYDYDYSYSYIDFNSNAAAGQSLVSWNDGKSWEDLSADGVTNLRIKAFTSDITQVEIDAAAVKSEGFVGRLYDKVLGRTASADEIDYYASLLIQNKITGADVGRSFVFSPEFTGRNLSNPAYVDVLYETFMGRASDAGGKAYWTNFLDNGVSRQYVFKGFVESPEYSGICIDSGIAQGNVLLTEPMDMNPNLTMFVNRLYEKALGRDAEIEGLNYYAAEIMAGRVTPVQAAQNFFFSGEFLNKNLGDEDFVKTLYVTFMGREFDQSGLDYHLARLKDGTSRETVLLGFANSPEFEGIISSFVL</sequence>
<organism evidence="4 5">
    <name type="scientific">Anaerobium acetethylicum</name>
    <dbReference type="NCBI Taxonomy" id="1619234"/>
    <lineage>
        <taxon>Bacteria</taxon>
        <taxon>Bacillati</taxon>
        <taxon>Bacillota</taxon>
        <taxon>Clostridia</taxon>
        <taxon>Lachnospirales</taxon>
        <taxon>Lachnospiraceae</taxon>
        <taxon>Anaerobium</taxon>
    </lineage>
</organism>
<evidence type="ECO:0000259" key="3">
    <source>
        <dbReference type="SMART" id="SM00645"/>
    </source>
</evidence>
<dbReference type="PANTHER" id="PTHR12411">
    <property type="entry name" value="CYSTEINE PROTEASE FAMILY C1-RELATED"/>
    <property type="match status" value="1"/>
</dbReference>
<keyword evidence="2" id="KW-0732">Signal</keyword>
<dbReference type="Proteomes" id="UP000199315">
    <property type="component" value="Unassembled WGS sequence"/>
</dbReference>
<dbReference type="RefSeq" id="WP_091233804.1">
    <property type="nucleotide sequence ID" value="NZ_FMKA01000011.1"/>
</dbReference>
<dbReference type="InterPro" id="IPR000169">
    <property type="entry name" value="Pept_cys_AS"/>
</dbReference>
<dbReference type="SUPFAM" id="SSF54001">
    <property type="entry name" value="Cysteine proteinases"/>
    <property type="match status" value="1"/>
</dbReference>
<dbReference type="InterPro" id="IPR025282">
    <property type="entry name" value="DUF4214"/>
</dbReference>
<dbReference type="PROSITE" id="PS00139">
    <property type="entry name" value="THIOL_PROTEASE_CYS"/>
    <property type="match status" value="1"/>
</dbReference>
<dbReference type="OrthoDB" id="3648721at2"/>
<name>A0A1D3TU49_9FIRM</name>
<dbReference type="InterPro" id="IPR025660">
    <property type="entry name" value="Pept_his_AS"/>
</dbReference>
<dbReference type="Pfam" id="PF18560">
    <property type="entry name" value="Lectin_like"/>
    <property type="match status" value="1"/>
</dbReference>
<feature type="domain" description="Peptidase C1A papain C-terminal" evidence="3">
    <location>
        <begin position="100"/>
        <end position="353"/>
    </location>
</feature>
<dbReference type="GO" id="GO:0006508">
    <property type="term" value="P:proteolysis"/>
    <property type="evidence" value="ECO:0007669"/>
    <property type="project" value="UniProtKB-KW"/>
</dbReference>
<evidence type="ECO:0000313" key="4">
    <source>
        <dbReference type="EMBL" id="SCP97564.1"/>
    </source>
</evidence>
<dbReference type="SMART" id="SM00645">
    <property type="entry name" value="Pept_C1"/>
    <property type="match status" value="1"/>
</dbReference>
<feature type="signal peptide" evidence="2">
    <location>
        <begin position="1"/>
        <end position="35"/>
    </location>
</feature>
<dbReference type="InterPro" id="IPR013128">
    <property type="entry name" value="Peptidase_C1A"/>
</dbReference>
<reference evidence="4 5" key="1">
    <citation type="submission" date="2016-09" db="EMBL/GenBank/DDBJ databases">
        <authorList>
            <person name="Capua I."/>
            <person name="De Benedictis P."/>
            <person name="Joannis T."/>
            <person name="Lombin L.H."/>
            <person name="Cattoli G."/>
        </authorList>
    </citation>
    <scope>NUCLEOTIDE SEQUENCE [LARGE SCALE GENOMIC DNA]</scope>
    <source>
        <strain evidence="4 5">GluBS11</strain>
    </source>
</reference>
<evidence type="ECO:0000256" key="1">
    <source>
        <dbReference type="ARBA" id="ARBA00008455"/>
    </source>
</evidence>
<accession>A0A1D3TU49</accession>
<feature type="chain" id="PRO_5008921819" evidence="2">
    <location>
        <begin position="36"/>
        <end position="781"/>
    </location>
</feature>
<dbReference type="InterPro" id="IPR000668">
    <property type="entry name" value="Peptidase_C1A_C"/>
</dbReference>
<dbReference type="Pfam" id="PF00112">
    <property type="entry name" value="Peptidase_C1"/>
    <property type="match status" value="1"/>
</dbReference>
<evidence type="ECO:0000256" key="2">
    <source>
        <dbReference type="SAM" id="SignalP"/>
    </source>
</evidence>
<dbReference type="Pfam" id="PF13946">
    <property type="entry name" value="DUF4214"/>
    <property type="match status" value="2"/>
</dbReference>
<dbReference type="AlphaFoldDB" id="A0A1D3TU49"/>
<dbReference type="EMBL" id="FMKA01000011">
    <property type="protein sequence ID" value="SCP97564.1"/>
    <property type="molecule type" value="Genomic_DNA"/>
</dbReference>
<dbReference type="Gene3D" id="1.10.3130.20">
    <property type="entry name" value="Phycobilisome linker domain"/>
    <property type="match status" value="2"/>
</dbReference>
<dbReference type="GO" id="GO:0008234">
    <property type="term" value="F:cysteine-type peptidase activity"/>
    <property type="evidence" value="ECO:0007669"/>
    <property type="project" value="InterPro"/>
</dbReference>
<dbReference type="CDD" id="cd02619">
    <property type="entry name" value="Peptidase_C1"/>
    <property type="match status" value="1"/>
</dbReference>
<dbReference type="InterPro" id="IPR038255">
    <property type="entry name" value="PBS_linker_sf"/>
</dbReference>
<gene>
    <name evidence="4" type="ORF">SAMN05421730_101187</name>
</gene>
<dbReference type="InterPro" id="IPR040528">
    <property type="entry name" value="Lectin-like"/>
</dbReference>
<dbReference type="Gene3D" id="3.90.70.10">
    <property type="entry name" value="Cysteine proteinases"/>
    <property type="match status" value="1"/>
</dbReference>